<feature type="region of interest" description="Disordered" evidence="10">
    <location>
        <begin position="117"/>
        <end position="184"/>
    </location>
</feature>
<evidence type="ECO:0000256" key="1">
    <source>
        <dbReference type="ARBA" id="ARBA00004340"/>
    </source>
</evidence>
<dbReference type="RefSeq" id="XP_001313563.1">
    <property type="nucleotide sequence ID" value="XM_001313562.1"/>
</dbReference>
<evidence type="ECO:0000256" key="3">
    <source>
        <dbReference type="ARBA" id="ARBA00022527"/>
    </source>
</evidence>
<feature type="compositionally biased region" description="Polar residues" evidence="10">
    <location>
        <begin position="117"/>
        <end position="132"/>
    </location>
</feature>
<evidence type="ECO:0000256" key="10">
    <source>
        <dbReference type="SAM" id="MobiDB-lite"/>
    </source>
</evidence>
<organism evidence="12 13">
    <name type="scientific">Trichomonas vaginalis (strain ATCC PRA-98 / G3)</name>
    <dbReference type="NCBI Taxonomy" id="412133"/>
    <lineage>
        <taxon>Eukaryota</taxon>
        <taxon>Metamonada</taxon>
        <taxon>Parabasalia</taxon>
        <taxon>Trichomonadida</taxon>
        <taxon>Trichomonadidae</taxon>
        <taxon>Trichomonas</taxon>
    </lineage>
</organism>
<dbReference type="PANTHER" id="PTHR22984">
    <property type="entry name" value="SERINE/THREONINE-PROTEIN KINASE PIM"/>
    <property type="match status" value="1"/>
</dbReference>
<dbReference type="Gene3D" id="1.20.5.190">
    <property type="match status" value="1"/>
</dbReference>
<dbReference type="GO" id="GO:0005524">
    <property type="term" value="F:ATP binding"/>
    <property type="evidence" value="ECO:0007669"/>
    <property type="project" value="UniProtKB-KW"/>
</dbReference>
<dbReference type="VEuPathDB" id="TrichDB:TVAG_134240"/>
<proteinExistence type="predicted"/>
<dbReference type="Pfam" id="PF00069">
    <property type="entry name" value="Pkinase"/>
    <property type="match status" value="1"/>
</dbReference>
<evidence type="ECO:0000256" key="6">
    <source>
        <dbReference type="ARBA" id="ARBA00022777"/>
    </source>
</evidence>
<dbReference type="VEuPathDB" id="TrichDB:TVAGG3_0851220"/>
<dbReference type="GO" id="GO:0043657">
    <property type="term" value="C:host cell"/>
    <property type="evidence" value="ECO:0007669"/>
    <property type="project" value="UniProtKB-SubCell"/>
</dbReference>
<evidence type="ECO:0000256" key="2">
    <source>
        <dbReference type="ARBA" id="ARBA00012513"/>
    </source>
</evidence>
<name>A2F375_TRIV3</name>
<sequence length="2082" mass="241209">MDEIKAPNLQIIDVVVRIQSIFRGYSYRKHLSMLDLENRNALKIQNAWKFHLMRQKIQKVKEICALKLIGRVVHRYKQRKNTRKELNYLSKFDDLLTYYPSISRDICTTEYTTKTLTGSISDLPNPSPTKASNLREALSRARSEAPIPEPQVPDEEASPKKQKSMKRKTFIDLPPPWHDKDPRRLAQNTRDDLMYEQKANVQWAKSELLPQFISTFNKYLDQCDDLQARNERYSKRLVQCPFVFLLQRCTKPVQVKKAKEILCFNDRGLYVVASCSSWAMLTFENFTSDRVLRASKYQTNSPLLDVAIQPFSGQVVGFDSRWNLHIFGQGVSIISRKFNVPNKIPKSQNYLTFDAFGMLWVNLLYQGGHIYCVDPLTLQPALMISRETLFNINYQFTKLSEMTPVSFNNAPYGYICKFTDTNDIYIYSNEFNHKFIIRNKDMKSIPHAKQCGKYIVVWSLDGNIIIYELHQRIELIKNLGQFSVPSPPIDICYTEQPPCFYVSCEDATLRCYLSQDIQIPLRIPENKLLNNYEKKIADTILGPMKYTESRKMFTEFRSQRYTSAPEKIYVLTLTDKVSFIVGSLSNGSVSTISVVNDSQSVPAIEFDKFTYYEPLQAQKTGIKECNQTLHLRDNKRNVFLNKMSVLDHFDSLAISGQMRNLFYPGAQKQFSLTDHISKAIYRQIYPFLPQIEEKRISAYEAFHYMKRSGILTENLSDFCQFLMRFAPEDKKLSSDGDKQDQEPNLSVYNNLLPVFTQGIHNCITDVTFSQEDIENIIKQINPLRCLNYSLSSFTVSKAMEGKDAESTSRRWLSKFQIDTLSKKVTKLEILGDLVKHELMKRVQESINKSFEKNLLDKMLPVQPIDLKLTQKEPDPNIKFCQMPFRNPELTEIFHRTSFELFPTHVQYGRDMDQKQFLRMFVLTPEIYKKLSVQIDNVSKYSFVSRKVSICIPQVMTSSTEGFTKIVMTEDMKSLPLSYFLKVHSFLGADPRLLSVAKSICSRCLSMLYNLHSKNIILRTLYPDNIYLNGFQNQVMIGSLLDSQFLESQLAIPLPPKFTDYRNPFLPPEFFHKKASEWTTAFDVWQFGMLLLYILTGNLPKSYGEVLMSSLSQETIKKCQSEKQSFEGVLDENVIYPKPNFFYDWLEDFKVVSSLEKCTGECGEVFIQTDECNIKYSSILQLEHYSLLPYKNTKLNYDESKLFIEIIATCLQIDPAKRPPIEQLLRTYPFNQPSTFTETVDLYLKVHNPDIFVSQFISPVFKSINCDTFSFVLGVVESLMFHDEHDESDSQFAYPLDMQSNWRVVNTMYQLRFVDQFVIFVIKRMSEEITLSDVVPTISYNNKHFSKLLHFFMRFVSSVEPGQGPLTPYTNETVMALFGLYAANPYLPFSSAQILNNFESLSFLTVEDQSTLFVFTHTKVHGLIRYILSTSSFIVNALKRNEEKSDWYFNQFLSFGEAASNLAHSLCYGIEKQKGNAIKTLNSMFSGGMSTSSARIFVDFKIIHKVLHCLHLQSARIEAVSFLLSVLKATTLKAYDPTYQILYKTVVSPITLLHCCNMMKIVAGNDSIRNQTLQVVREIVLFNSFNATIDVTMCGIMWDLFETLREQQIFNLVTDILRTSCIHTQKLILESSHLQKYLIQGDIPITPVLDYNQLNMTLDISEIRLLGKQLTQTMFLYQYSSFRDKLPNVPPIQESIQYFSKAMAVILRESESVTKFFDTQVLRAARFDLKETTFLKAKNKAKELNVATTQSIIVELCDIMLSLFKNICYFWRSSRASWSEMFMNQIFEWCTMQIPQSRSKCHPATRVIVCFSQCILFILEEMPRNSPLFVYVVNNIEKVTLIFHRDYNFCKTCAQKNSVEQQVLELYEIQKQVRFNLFIACLKTKIVECVETMFRFFIDEMITNPLCLKCDAMPSLSRKIKFTVQYESIEILKYLTANFQRFDKCIKVLYELISNDKFIENQRKLINLDDNVLLMKQSLKLLNLMLSSGYITDKTFLANVKLTINSINAKYYREIKERKAVENEGNDNSIFSAKSDIKDKEKESISRRSLVQTAKRAAIVAPNLQSRIRSATSVARRSYTGSH</sequence>
<dbReference type="Pfam" id="PF00612">
    <property type="entry name" value="IQ"/>
    <property type="match status" value="1"/>
</dbReference>
<dbReference type="SMART" id="SM00015">
    <property type="entry name" value="IQ"/>
    <property type="match status" value="2"/>
</dbReference>
<protein>
    <recommendedName>
        <fullName evidence="2">non-specific serine/threonine protein kinase</fullName>
        <ecNumber evidence="2">2.7.11.1</ecNumber>
    </recommendedName>
</protein>
<keyword evidence="6" id="KW-0418">Kinase</keyword>
<dbReference type="PROSITE" id="PS50011">
    <property type="entry name" value="PROTEIN_KINASE_DOM"/>
    <property type="match status" value="1"/>
</dbReference>
<dbReference type="EMBL" id="DS113594">
    <property type="protein sequence ID" value="EAY00634.1"/>
    <property type="molecule type" value="Genomic_DNA"/>
</dbReference>
<dbReference type="InterPro" id="IPR000719">
    <property type="entry name" value="Prot_kinase_dom"/>
</dbReference>
<dbReference type="InterPro" id="IPR011047">
    <property type="entry name" value="Quinoprotein_ADH-like_sf"/>
</dbReference>
<keyword evidence="7" id="KW-0067">ATP-binding</keyword>
<evidence type="ECO:0000313" key="13">
    <source>
        <dbReference type="Proteomes" id="UP000001542"/>
    </source>
</evidence>
<evidence type="ECO:0000256" key="8">
    <source>
        <dbReference type="ARBA" id="ARBA00047899"/>
    </source>
</evidence>
<comment type="subcellular location">
    <subcellularLocation>
        <location evidence="1">Host cell</location>
    </subcellularLocation>
</comment>
<dbReference type="InParanoid" id="A2F375"/>
<keyword evidence="5" id="KW-0547">Nucleotide-binding</keyword>
<dbReference type="STRING" id="5722.A2F375"/>
<comment type="catalytic activity">
    <reaction evidence="9">
        <text>L-seryl-[protein] + ATP = O-phospho-L-seryl-[protein] + ADP + H(+)</text>
        <dbReference type="Rhea" id="RHEA:17989"/>
        <dbReference type="Rhea" id="RHEA-COMP:9863"/>
        <dbReference type="Rhea" id="RHEA-COMP:11604"/>
        <dbReference type="ChEBI" id="CHEBI:15378"/>
        <dbReference type="ChEBI" id="CHEBI:29999"/>
        <dbReference type="ChEBI" id="CHEBI:30616"/>
        <dbReference type="ChEBI" id="CHEBI:83421"/>
        <dbReference type="ChEBI" id="CHEBI:456216"/>
        <dbReference type="EC" id="2.7.11.1"/>
    </reaction>
</comment>
<dbReference type="EC" id="2.7.11.1" evidence="2"/>
<keyword evidence="4" id="KW-0808">Transferase</keyword>
<evidence type="ECO:0000256" key="7">
    <source>
        <dbReference type="ARBA" id="ARBA00022840"/>
    </source>
</evidence>
<dbReference type="InterPro" id="IPR051138">
    <property type="entry name" value="PIM_Ser/Thr_kinase"/>
</dbReference>
<evidence type="ECO:0000256" key="4">
    <source>
        <dbReference type="ARBA" id="ARBA00022679"/>
    </source>
</evidence>
<evidence type="ECO:0000313" key="12">
    <source>
        <dbReference type="EMBL" id="EAY00634.1"/>
    </source>
</evidence>
<evidence type="ECO:0000259" key="11">
    <source>
        <dbReference type="PROSITE" id="PS50011"/>
    </source>
</evidence>
<dbReference type="OrthoDB" id="10509402at2759"/>
<gene>
    <name evidence="12" type="ORF">TVAG_134240</name>
</gene>
<keyword evidence="3" id="KW-0723">Serine/threonine-protein kinase</keyword>
<dbReference type="SUPFAM" id="SSF56112">
    <property type="entry name" value="Protein kinase-like (PK-like)"/>
    <property type="match status" value="1"/>
</dbReference>
<dbReference type="InterPro" id="IPR011009">
    <property type="entry name" value="Kinase-like_dom_sf"/>
</dbReference>
<dbReference type="InterPro" id="IPR000048">
    <property type="entry name" value="IQ_motif_EF-hand-BS"/>
</dbReference>
<reference evidence="12" key="1">
    <citation type="submission" date="2006-10" db="EMBL/GenBank/DDBJ databases">
        <authorList>
            <person name="Amadeo P."/>
            <person name="Zhao Q."/>
            <person name="Wortman J."/>
            <person name="Fraser-Liggett C."/>
            <person name="Carlton J."/>
        </authorList>
    </citation>
    <scope>NUCLEOTIDE SEQUENCE</scope>
    <source>
        <strain evidence="12">G3</strain>
    </source>
</reference>
<comment type="catalytic activity">
    <reaction evidence="8">
        <text>L-threonyl-[protein] + ATP = O-phospho-L-threonyl-[protein] + ADP + H(+)</text>
        <dbReference type="Rhea" id="RHEA:46608"/>
        <dbReference type="Rhea" id="RHEA-COMP:11060"/>
        <dbReference type="Rhea" id="RHEA-COMP:11605"/>
        <dbReference type="ChEBI" id="CHEBI:15378"/>
        <dbReference type="ChEBI" id="CHEBI:30013"/>
        <dbReference type="ChEBI" id="CHEBI:30616"/>
        <dbReference type="ChEBI" id="CHEBI:61977"/>
        <dbReference type="ChEBI" id="CHEBI:456216"/>
        <dbReference type="EC" id="2.7.11.1"/>
    </reaction>
</comment>
<feature type="domain" description="Protein kinase" evidence="11">
    <location>
        <begin position="824"/>
        <end position="1230"/>
    </location>
</feature>
<evidence type="ECO:0000256" key="5">
    <source>
        <dbReference type="ARBA" id="ARBA00022741"/>
    </source>
</evidence>
<dbReference type="GO" id="GO:0005737">
    <property type="term" value="C:cytoplasm"/>
    <property type="evidence" value="ECO:0000318"/>
    <property type="project" value="GO_Central"/>
</dbReference>
<dbReference type="Proteomes" id="UP000001542">
    <property type="component" value="Unassembled WGS sequence"/>
</dbReference>
<dbReference type="SUPFAM" id="SSF50998">
    <property type="entry name" value="Quinoprotein alcohol dehydrogenase-like"/>
    <property type="match status" value="1"/>
</dbReference>
<accession>A2F375</accession>
<keyword evidence="13" id="KW-1185">Reference proteome</keyword>
<dbReference type="PROSITE" id="PS50096">
    <property type="entry name" value="IQ"/>
    <property type="match status" value="2"/>
</dbReference>
<dbReference type="PANTHER" id="PTHR22984:SF25">
    <property type="entry name" value="PROTEIN KINASE DOMAIN-CONTAINING PROTEIN"/>
    <property type="match status" value="1"/>
</dbReference>
<dbReference type="Gene3D" id="1.10.510.10">
    <property type="entry name" value="Transferase(Phosphotransferase) domain 1"/>
    <property type="match status" value="1"/>
</dbReference>
<dbReference type="GO" id="GO:0004674">
    <property type="term" value="F:protein serine/threonine kinase activity"/>
    <property type="evidence" value="ECO:0000318"/>
    <property type="project" value="GO_Central"/>
</dbReference>
<reference evidence="12" key="2">
    <citation type="journal article" date="2007" name="Science">
        <title>Draft genome sequence of the sexually transmitted pathogen Trichomonas vaginalis.</title>
        <authorList>
            <person name="Carlton J.M."/>
            <person name="Hirt R.P."/>
            <person name="Silva J.C."/>
            <person name="Delcher A.L."/>
            <person name="Schatz M."/>
            <person name="Zhao Q."/>
            <person name="Wortman J.R."/>
            <person name="Bidwell S.L."/>
            <person name="Alsmark U.C.M."/>
            <person name="Besteiro S."/>
            <person name="Sicheritz-Ponten T."/>
            <person name="Noel C.J."/>
            <person name="Dacks J.B."/>
            <person name="Foster P.G."/>
            <person name="Simillion C."/>
            <person name="Van de Peer Y."/>
            <person name="Miranda-Saavedra D."/>
            <person name="Barton G.J."/>
            <person name="Westrop G.D."/>
            <person name="Mueller S."/>
            <person name="Dessi D."/>
            <person name="Fiori P.L."/>
            <person name="Ren Q."/>
            <person name="Paulsen I."/>
            <person name="Zhang H."/>
            <person name="Bastida-Corcuera F.D."/>
            <person name="Simoes-Barbosa A."/>
            <person name="Brown M.T."/>
            <person name="Hayes R.D."/>
            <person name="Mukherjee M."/>
            <person name="Okumura C.Y."/>
            <person name="Schneider R."/>
            <person name="Smith A.J."/>
            <person name="Vanacova S."/>
            <person name="Villalvazo M."/>
            <person name="Haas B.J."/>
            <person name="Pertea M."/>
            <person name="Feldblyum T.V."/>
            <person name="Utterback T.R."/>
            <person name="Shu C.L."/>
            <person name="Osoegawa K."/>
            <person name="de Jong P.J."/>
            <person name="Hrdy I."/>
            <person name="Horvathova L."/>
            <person name="Zubacova Z."/>
            <person name="Dolezal P."/>
            <person name="Malik S.B."/>
            <person name="Logsdon J.M. Jr."/>
            <person name="Henze K."/>
            <person name="Gupta A."/>
            <person name="Wang C.C."/>
            <person name="Dunne R.L."/>
            <person name="Upcroft J.A."/>
            <person name="Upcroft P."/>
            <person name="White O."/>
            <person name="Salzberg S.L."/>
            <person name="Tang P."/>
            <person name="Chiu C.-H."/>
            <person name="Lee Y.-S."/>
            <person name="Embley T.M."/>
            <person name="Coombs G.H."/>
            <person name="Mottram J.C."/>
            <person name="Tachezy J."/>
            <person name="Fraser-Liggett C.M."/>
            <person name="Johnson P.J."/>
        </authorList>
    </citation>
    <scope>NUCLEOTIDE SEQUENCE [LARGE SCALE GENOMIC DNA]</scope>
    <source>
        <strain evidence="12">G3</strain>
    </source>
</reference>
<dbReference type="KEGG" id="tva:4758457"/>
<evidence type="ECO:0000256" key="9">
    <source>
        <dbReference type="ARBA" id="ARBA00048679"/>
    </source>
</evidence>